<feature type="domain" description="NAD-dependent epimerase/dehydratase" evidence="5">
    <location>
        <begin position="4"/>
        <end position="214"/>
    </location>
</feature>
<name>A0A251XNJ2_CLAMM</name>
<protein>
    <submittedName>
        <fullName evidence="6">NAD dependent epimerase/dehydratase family protein</fullName>
    </submittedName>
</protein>
<dbReference type="SUPFAM" id="SSF51735">
    <property type="entry name" value="NAD(P)-binding Rossmann-fold domains"/>
    <property type="match status" value="1"/>
</dbReference>
<proteinExistence type="inferred from homology"/>
<dbReference type="Proteomes" id="UP000195062">
    <property type="component" value="Unassembled WGS sequence"/>
</dbReference>
<accession>A0A251XNJ2</accession>
<evidence type="ECO:0000256" key="4">
    <source>
        <dbReference type="SAM" id="MobiDB-lite"/>
    </source>
</evidence>
<feature type="compositionally biased region" description="Low complexity" evidence="4">
    <location>
        <begin position="249"/>
        <end position="263"/>
    </location>
</feature>
<feature type="compositionally biased region" description="Basic residues" evidence="4">
    <location>
        <begin position="228"/>
        <end position="248"/>
    </location>
</feature>
<evidence type="ECO:0000259" key="5">
    <source>
        <dbReference type="Pfam" id="PF01370"/>
    </source>
</evidence>
<keyword evidence="2" id="KW-0560">Oxidoreductase</keyword>
<organism evidence="6 7">
    <name type="scientific">Clavibacter michiganensis subsp. michiganensis</name>
    <dbReference type="NCBI Taxonomy" id="33013"/>
    <lineage>
        <taxon>Bacteria</taxon>
        <taxon>Bacillati</taxon>
        <taxon>Actinomycetota</taxon>
        <taxon>Actinomycetes</taxon>
        <taxon>Micrococcales</taxon>
        <taxon>Microbacteriaceae</taxon>
        <taxon>Clavibacter</taxon>
    </lineage>
</organism>
<dbReference type="InterPro" id="IPR036291">
    <property type="entry name" value="NAD(P)-bd_dom_sf"/>
</dbReference>
<feature type="compositionally biased region" description="Basic and acidic residues" evidence="4">
    <location>
        <begin position="269"/>
        <end position="287"/>
    </location>
</feature>
<evidence type="ECO:0000256" key="2">
    <source>
        <dbReference type="ARBA" id="ARBA00023002"/>
    </source>
</evidence>
<dbReference type="PANTHER" id="PTHR43103:SF5">
    <property type="entry name" value="4-EPIMERASE, PUTATIVE (AFU_ORTHOLOGUE AFUA_7G00360)-RELATED"/>
    <property type="match status" value="1"/>
</dbReference>
<gene>
    <name evidence="6" type="ORF">CMMCAS07_08420</name>
</gene>
<evidence type="ECO:0000313" key="7">
    <source>
        <dbReference type="Proteomes" id="UP000195062"/>
    </source>
</evidence>
<dbReference type="InterPro" id="IPR001509">
    <property type="entry name" value="Epimerase_deHydtase"/>
</dbReference>
<reference evidence="6 7" key="1">
    <citation type="submission" date="2016-08" db="EMBL/GenBank/DDBJ databases">
        <title>Genome sequence of Clavibacter michiganensis subsp. michiganensis strain CASJ007.</title>
        <authorList>
            <person name="Thapa S.P."/>
            <person name="Coaker G."/>
        </authorList>
    </citation>
    <scope>NUCLEOTIDE SEQUENCE [LARGE SCALE GENOMIC DNA]</scope>
    <source>
        <strain evidence="6">CASJ007</strain>
    </source>
</reference>
<dbReference type="GO" id="GO:0016491">
    <property type="term" value="F:oxidoreductase activity"/>
    <property type="evidence" value="ECO:0007669"/>
    <property type="project" value="UniProtKB-KW"/>
</dbReference>
<evidence type="ECO:0000256" key="1">
    <source>
        <dbReference type="ARBA" id="ARBA00007637"/>
    </source>
</evidence>
<dbReference type="Pfam" id="PF01370">
    <property type="entry name" value="Epimerase"/>
    <property type="match status" value="1"/>
</dbReference>
<evidence type="ECO:0000256" key="3">
    <source>
        <dbReference type="ARBA" id="ARBA00023027"/>
    </source>
</evidence>
<dbReference type="EMBL" id="MDHH01000001">
    <property type="protein sequence ID" value="OUE04960.1"/>
    <property type="molecule type" value="Genomic_DNA"/>
</dbReference>
<feature type="region of interest" description="Disordered" evidence="4">
    <location>
        <begin position="224"/>
        <end position="297"/>
    </location>
</feature>
<keyword evidence="3" id="KW-0520">NAD</keyword>
<comment type="caution">
    <text evidence="6">The sequence shown here is derived from an EMBL/GenBank/DDBJ whole genome shotgun (WGS) entry which is preliminary data.</text>
</comment>
<sequence>MATITITGGSGRIATSIRPLLLAAGHELRLLDVVAPPTPLAPGETSAIVDTTDVDACTEAFRGSDLVVHLAAHAAERPWEAIQAVNNDGAHAVHEAVVRAGVPRILAASSIHAVGFLPATEAAREDVPAPRPDTFYGLSKVLLEGLGSLYADRHGHVVVSVRIMTAEPEPSQARSVSTWLSAGDAARLVEAVLRWDEPGHRIVWGVSRNTRRWVSLAAGEAIGYHPRTTPRRSRTASRSSGRTRRRPRACCSARSSRRWSWAPTWDDGGPPRREMSALPDKFTDGPPRRHAASIAPS</sequence>
<keyword evidence="7" id="KW-1185">Reference proteome</keyword>
<dbReference type="AlphaFoldDB" id="A0A251XNJ2"/>
<evidence type="ECO:0000313" key="6">
    <source>
        <dbReference type="EMBL" id="OUE04960.1"/>
    </source>
</evidence>
<dbReference type="PANTHER" id="PTHR43103">
    <property type="entry name" value="NUCLEOSIDE-DIPHOSPHATE-SUGAR EPIMERASE"/>
    <property type="match status" value="1"/>
</dbReference>
<comment type="similarity">
    <text evidence="1">Belongs to the NAD(P)-dependent epimerase/dehydratase family.</text>
</comment>
<dbReference type="Gene3D" id="3.40.50.720">
    <property type="entry name" value="NAD(P)-binding Rossmann-like Domain"/>
    <property type="match status" value="1"/>
</dbReference>